<sequence length="127" mass="13523">MKRQRGVTLIELMVTVAIIGLLSAIAYPAYGQYVLRGHRSSAQAYLLDLAHAQSQYLADNRAYADSAEDLGVATPASVAERYEIAIETGATPPTYTITATPITTGPQAGDPELTINQAGTKTPGDKW</sequence>
<comment type="caution">
    <text evidence="4">The sequence shown here is derived from an EMBL/GenBank/DDBJ whole genome shotgun (WGS) entry which is preliminary data.</text>
</comment>
<dbReference type="Pfam" id="PF07963">
    <property type="entry name" value="N_methyl"/>
    <property type="match status" value="1"/>
</dbReference>
<dbReference type="InterPro" id="IPR045584">
    <property type="entry name" value="Pilin-like"/>
</dbReference>
<dbReference type="SUPFAM" id="SSF54523">
    <property type="entry name" value="Pili subunits"/>
    <property type="match status" value="1"/>
</dbReference>
<name>A0ABS7STX7_9BURK</name>
<evidence type="ECO:0000256" key="3">
    <source>
        <dbReference type="SAM" id="Phobius"/>
    </source>
</evidence>
<dbReference type="NCBIfam" id="TIGR02532">
    <property type="entry name" value="IV_pilin_GFxxxE"/>
    <property type="match status" value="1"/>
</dbReference>
<dbReference type="InterPro" id="IPR012902">
    <property type="entry name" value="N_methyl_site"/>
</dbReference>
<feature type="region of interest" description="Disordered" evidence="2">
    <location>
        <begin position="95"/>
        <end position="127"/>
    </location>
</feature>
<accession>A0ABS7STX7</accession>
<keyword evidence="5" id="KW-1185">Reference proteome</keyword>
<evidence type="ECO:0000256" key="2">
    <source>
        <dbReference type="SAM" id="MobiDB-lite"/>
    </source>
</evidence>
<evidence type="ECO:0000313" key="5">
    <source>
        <dbReference type="Proteomes" id="UP000809349"/>
    </source>
</evidence>
<dbReference type="Gene3D" id="3.30.700.10">
    <property type="entry name" value="Glycoprotein, Type 4 Pilin"/>
    <property type="match status" value="1"/>
</dbReference>
<keyword evidence="3" id="KW-1133">Transmembrane helix</keyword>
<dbReference type="PROSITE" id="PS00409">
    <property type="entry name" value="PROKAR_NTER_METHYL"/>
    <property type="match status" value="1"/>
</dbReference>
<evidence type="ECO:0000313" key="4">
    <source>
        <dbReference type="EMBL" id="MBZ2209384.1"/>
    </source>
</evidence>
<dbReference type="Pfam" id="PF16732">
    <property type="entry name" value="ComP_DUS"/>
    <property type="match status" value="1"/>
</dbReference>
<dbReference type="PRINTS" id="PR00813">
    <property type="entry name" value="BCTERIALGSPG"/>
</dbReference>
<dbReference type="PANTHER" id="PTHR30093:SF47">
    <property type="entry name" value="TYPE IV PILUS NON-CORE MINOR PILIN PILE"/>
    <property type="match status" value="1"/>
</dbReference>
<dbReference type="InterPro" id="IPR031982">
    <property type="entry name" value="PilE-like"/>
</dbReference>
<keyword evidence="1" id="KW-0488">Methylation</keyword>
<feature type="compositionally biased region" description="Low complexity" evidence="2">
    <location>
        <begin position="95"/>
        <end position="106"/>
    </location>
</feature>
<proteinExistence type="predicted"/>
<dbReference type="Proteomes" id="UP000809349">
    <property type="component" value="Unassembled WGS sequence"/>
</dbReference>
<dbReference type="InterPro" id="IPR000983">
    <property type="entry name" value="Bac_GSPG_pilin"/>
</dbReference>
<keyword evidence="3" id="KW-0812">Transmembrane</keyword>
<keyword evidence="3" id="KW-0472">Membrane</keyword>
<gene>
    <name evidence="4" type="ORF">I4X03_019115</name>
</gene>
<feature type="transmembrane region" description="Helical" evidence="3">
    <location>
        <begin position="12"/>
        <end position="30"/>
    </location>
</feature>
<evidence type="ECO:0000256" key="1">
    <source>
        <dbReference type="ARBA" id="ARBA00022481"/>
    </source>
</evidence>
<dbReference type="PANTHER" id="PTHR30093">
    <property type="entry name" value="GENERAL SECRETION PATHWAY PROTEIN G"/>
    <property type="match status" value="1"/>
</dbReference>
<organism evidence="4 5">
    <name type="scientific">Massilia soli</name>
    <dbReference type="NCBI Taxonomy" id="2792854"/>
    <lineage>
        <taxon>Bacteria</taxon>
        <taxon>Pseudomonadati</taxon>
        <taxon>Pseudomonadota</taxon>
        <taxon>Betaproteobacteria</taxon>
        <taxon>Burkholderiales</taxon>
        <taxon>Oxalobacteraceae</taxon>
        <taxon>Telluria group</taxon>
        <taxon>Massilia</taxon>
    </lineage>
</organism>
<protein>
    <submittedName>
        <fullName evidence="4">Type IV pilin protein</fullName>
    </submittedName>
</protein>
<reference evidence="4 5" key="1">
    <citation type="submission" date="2021-08" db="EMBL/GenBank/DDBJ databases">
        <title>Massilia sp. R798.</title>
        <authorList>
            <person name="Baek J.H."/>
            <person name="Jung H.S."/>
            <person name="Kim K.R."/>
            <person name="Jeon C.O."/>
        </authorList>
    </citation>
    <scope>NUCLEOTIDE SEQUENCE [LARGE SCALE GENOMIC DNA]</scope>
    <source>
        <strain evidence="4 5">R798</strain>
    </source>
</reference>
<dbReference type="EMBL" id="JAFBIL020000008">
    <property type="protein sequence ID" value="MBZ2209384.1"/>
    <property type="molecule type" value="Genomic_DNA"/>
</dbReference>
<dbReference type="RefSeq" id="WP_307735383.1">
    <property type="nucleotide sequence ID" value="NZ_JAFBIL020000008.1"/>
</dbReference>